<dbReference type="GO" id="GO:0008528">
    <property type="term" value="F:G protein-coupled peptide receptor activity"/>
    <property type="evidence" value="ECO:0007669"/>
    <property type="project" value="TreeGrafter"/>
</dbReference>
<feature type="transmembrane region" description="Helical" evidence="9">
    <location>
        <begin position="134"/>
        <end position="156"/>
    </location>
</feature>
<evidence type="ECO:0000259" key="10">
    <source>
        <dbReference type="PROSITE" id="PS50261"/>
    </source>
</evidence>
<feature type="transmembrane region" description="Helical" evidence="9">
    <location>
        <begin position="59"/>
        <end position="81"/>
    </location>
</feature>
<dbReference type="InterPro" id="IPR000832">
    <property type="entry name" value="GPCR_2_secretin-like"/>
</dbReference>
<evidence type="ECO:0000256" key="2">
    <source>
        <dbReference type="ARBA" id="ARBA00022692"/>
    </source>
</evidence>
<dbReference type="InterPro" id="IPR003288">
    <property type="entry name" value="GPCR_2_GHRH_rcpt"/>
</dbReference>
<dbReference type="PANTHER" id="PTHR45620">
    <property type="entry name" value="PDF RECEPTOR-LIKE PROTEIN-RELATED"/>
    <property type="match status" value="1"/>
</dbReference>
<evidence type="ECO:0000256" key="3">
    <source>
        <dbReference type="ARBA" id="ARBA00022989"/>
    </source>
</evidence>
<dbReference type="InterPro" id="IPR036445">
    <property type="entry name" value="GPCR_2_extracell_dom_sf"/>
</dbReference>
<dbReference type="SUPFAM" id="SSF111418">
    <property type="entry name" value="Hormone receptor domain"/>
    <property type="match status" value="1"/>
</dbReference>
<accession>A0A670YZI5</accession>
<feature type="transmembrane region" description="Helical" evidence="9">
    <location>
        <begin position="93"/>
        <end position="114"/>
    </location>
</feature>
<dbReference type="PRINTS" id="PR01352">
    <property type="entry name" value="GHRHRECEPTOR"/>
</dbReference>
<gene>
    <name evidence="11" type="primary">GHRHR</name>
</gene>
<dbReference type="PROSITE" id="PS00650">
    <property type="entry name" value="G_PROTEIN_RECEP_F2_2"/>
    <property type="match status" value="1"/>
</dbReference>
<dbReference type="GO" id="GO:0005886">
    <property type="term" value="C:plasma membrane"/>
    <property type="evidence" value="ECO:0007669"/>
    <property type="project" value="TreeGrafter"/>
</dbReference>
<dbReference type="Gene3D" id="1.20.1070.10">
    <property type="entry name" value="Rhodopsin 7-helix transmembrane proteins"/>
    <property type="match status" value="1"/>
</dbReference>
<dbReference type="GO" id="GO:0007166">
    <property type="term" value="P:cell surface receptor signaling pathway"/>
    <property type="evidence" value="ECO:0007669"/>
    <property type="project" value="InterPro"/>
</dbReference>
<reference evidence="11" key="1">
    <citation type="submission" date="2025-08" db="UniProtKB">
        <authorList>
            <consortium name="Ensembl"/>
        </authorList>
    </citation>
    <scope>IDENTIFICATION</scope>
</reference>
<dbReference type="SUPFAM" id="SSF81321">
    <property type="entry name" value="Family A G protein-coupled receptor-like"/>
    <property type="match status" value="1"/>
</dbReference>
<keyword evidence="2 9" id="KW-0812">Transmembrane</keyword>
<keyword evidence="4" id="KW-0297">G-protein coupled receptor</keyword>
<sequence>PRKPHNPRCSLLHFSLSKVKRSCTDQGWSDPSPPYSEACSIEDDISLDEISFFSTIQTIYTVGYSISSTTLTVAIFILLAFRRLRCSRNYIHVHLFVTFILKAIAIFIKDSVLLDSKGSDYCTYSTPECKVSMVFLNFSTMANFMWLLVEAIYLNCLLLSSFSHGSKYYWWLVLFGWGVPTFFTTLWIVLKVYFENVLCWDANQGSPYWWVIQGPIMVSVAVNFILFINIVQILMKKLNPRHVHVNNSFQYRRFSKSTLLLIPLFGTHYIIFNFLPEYSHVGARLYLELCIGSFQGFAVAFLYCFLNQEVRTEVCRKWRGNNYEFMMPIRRRKTKWTMPTASGIKVTNLMFKN</sequence>
<evidence type="ECO:0000313" key="12">
    <source>
        <dbReference type="Proteomes" id="UP000472273"/>
    </source>
</evidence>
<dbReference type="GO" id="GO:0008284">
    <property type="term" value="P:positive regulation of cell population proliferation"/>
    <property type="evidence" value="ECO:0007669"/>
    <property type="project" value="TreeGrafter"/>
</dbReference>
<evidence type="ECO:0000256" key="1">
    <source>
        <dbReference type="ARBA" id="ARBA00004141"/>
    </source>
</evidence>
<evidence type="ECO:0000256" key="8">
    <source>
        <dbReference type="ARBA" id="ARBA00023224"/>
    </source>
</evidence>
<name>A0A670YZI5_PSETE</name>
<dbReference type="GeneTree" id="ENSGT00940000159858"/>
<evidence type="ECO:0000256" key="9">
    <source>
        <dbReference type="SAM" id="Phobius"/>
    </source>
</evidence>
<comment type="subcellular location">
    <subcellularLocation>
        <location evidence="1">Membrane</location>
        <topology evidence="1">Multi-pass membrane protein</topology>
    </subcellularLocation>
</comment>
<dbReference type="Ensembl" id="ENSPTXT00000014590.1">
    <property type="protein sequence ID" value="ENSPTXP00000014141.1"/>
    <property type="gene ID" value="ENSPTXG00000009814.1"/>
</dbReference>
<dbReference type="AlphaFoldDB" id="A0A670YZI5"/>
<keyword evidence="5 9" id="KW-0472">Membrane</keyword>
<feature type="transmembrane region" description="Helical" evidence="9">
    <location>
        <begin position="284"/>
        <end position="306"/>
    </location>
</feature>
<dbReference type="Pfam" id="PF00002">
    <property type="entry name" value="7tm_2"/>
    <property type="match status" value="1"/>
</dbReference>
<keyword evidence="8" id="KW-0807">Transducer</keyword>
<dbReference type="GO" id="GO:0019838">
    <property type="term" value="F:growth factor binding"/>
    <property type="evidence" value="ECO:0007669"/>
    <property type="project" value="TreeGrafter"/>
</dbReference>
<dbReference type="GO" id="GO:0016520">
    <property type="term" value="F:growth hormone-releasing hormone receptor activity"/>
    <property type="evidence" value="ECO:0007669"/>
    <property type="project" value="TreeGrafter"/>
</dbReference>
<feature type="transmembrane region" description="Helical" evidence="9">
    <location>
        <begin position="254"/>
        <end position="272"/>
    </location>
</feature>
<feature type="transmembrane region" description="Helical" evidence="9">
    <location>
        <begin position="168"/>
        <end position="190"/>
    </location>
</feature>
<dbReference type="InterPro" id="IPR017983">
    <property type="entry name" value="GPCR_2_secretin-like_CS"/>
</dbReference>
<dbReference type="GO" id="GO:0017046">
    <property type="term" value="F:peptide hormone binding"/>
    <property type="evidence" value="ECO:0007669"/>
    <property type="project" value="TreeGrafter"/>
</dbReference>
<dbReference type="Proteomes" id="UP000472273">
    <property type="component" value="Unplaced"/>
</dbReference>
<keyword evidence="6" id="KW-0675">Receptor</keyword>
<dbReference type="InterPro" id="IPR050332">
    <property type="entry name" value="GPCR_2"/>
</dbReference>
<dbReference type="GO" id="GO:0007189">
    <property type="term" value="P:adenylate cyclase-activating G protein-coupled receptor signaling pathway"/>
    <property type="evidence" value="ECO:0007669"/>
    <property type="project" value="TreeGrafter"/>
</dbReference>
<keyword evidence="7" id="KW-0325">Glycoprotein</keyword>
<organism evidence="11 12">
    <name type="scientific">Pseudonaja textilis</name>
    <name type="common">Eastern brown snake</name>
    <dbReference type="NCBI Taxonomy" id="8673"/>
    <lineage>
        <taxon>Eukaryota</taxon>
        <taxon>Metazoa</taxon>
        <taxon>Chordata</taxon>
        <taxon>Craniata</taxon>
        <taxon>Vertebrata</taxon>
        <taxon>Euteleostomi</taxon>
        <taxon>Lepidosauria</taxon>
        <taxon>Squamata</taxon>
        <taxon>Bifurcata</taxon>
        <taxon>Unidentata</taxon>
        <taxon>Episquamata</taxon>
        <taxon>Toxicofera</taxon>
        <taxon>Serpentes</taxon>
        <taxon>Colubroidea</taxon>
        <taxon>Elapidae</taxon>
        <taxon>Hydrophiinae</taxon>
        <taxon>Pseudonaja</taxon>
    </lineage>
</organism>
<evidence type="ECO:0000256" key="4">
    <source>
        <dbReference type="ARBA" id="ARBA00023040"/>
    </source>
</evidence>
<evidence type="ECO:0000256" key="6">
    <source>
        <dbReference type="ARBA" id="ARBA00023170"/>
    </source>
</evidence>
<evidence type="ECO:0000256" key="7">
    <source>
        <dbReference type="ARBA" id="ARBA00023180"/>
    </source>
</evidence>
<dbReference type="PROSITE" id="PS50261">
    <property type="entry name" value="G_PROTEIN_RECEP_F2_4"/>
    <property type="match status" value="1"/>
</dbReference>
<feature type="transmembrane region" description="Helical" evidence="9">
    <location>
        <begin position="210"/>
        <end position="234"/>
    </location>
</feature>
<evidence type="ECO:0000256" key="5">
    <source>
        <dbReference type="ARBA" id="ARBA00023136"/>
    </source>
</evidence>
<keyword evidence="12" id="KW-1185">Reference proteome</keyword>
<evidence type="ECO:0000313" key="11">
    <source>
        <dbReference type="Ensembl" id="ENSPTXP00000014141.1"/>
    </source>
</evidence>
<dbReference type="PRINTS" id="PR00249">
    <property type="entry name" value="GPCRSECRETIN"/>
</dbReference>
<keyword evidence="3 9" id="KW-1133">Transmembrane helix</keyword>
<dbReference type="FunFam" id="1.20.1070.10:FF:000114">
    <property type="entry name" value="Growth hormone releasing hormone receptor"/>
    <property type="match status" value="1"/>
</dbReference>
<proteinExistence type="predicted"/>
<feature type="domain" description="G-protein coupled receptors family 2 profile 2" evidence="10">
    <location>
        <begin position="56"/>
        <end position="307"/>
    </location>
</feature>
<dbReference type="PANTHER" id="PTHR45620:SF14">
    <property type="entry name" value="GROWTH HORMONE-RELEASING HORMONE RECEPTOR"/>
    <property type="match status" value="1"/>
</dbReference>
<dbReference type="InterPro" id="IPR017981">
    <property type="entry name" value="GPCR_2-like_7TM"/>
</dbReference>
<protein>
    <submittedName>
        <fullName evidence="11">Growth hormone releasing hormone receptor</fullName>
    </submittedName>
</protein>
<reference evidence="11" key="2">
    <citation type="submission" date="2025-09" db="UniProtKB">
        <authorList>
            <consortium name="Ensembl"/>
        </authorList>
    </citation>
    <scope>IDENTIFICATION</scope>
</reference>